<dbReference type="InterPro" id="IPR029058">
    <property type="entry name" value="AB_hydrolase_fold"/>
</dbReference>
<feature type="compositionally biased region" description="Polar residues" evidence="2">
    <location>
        <begin position="263"/>
        <end position="272"/>
    </location>
</feature>
<reference evidence="4" key="1">
    <citation type="submission" date="2015-09" db="EMBL/GenBank/DDBJ databases">
        <title>De novo assembly of Pectinophora gossypiella (Pink Bollworm) gut transcriptome.</title>
        <authorList>
            <person name="Tassone E.E."/>
        </authorList>
    </citation>
    <scope>NUCLEOTIDE SEQUENCE</scope>
</reference>
<sequence length="398" mass="44282">PLPEEWAVNLQGLILGNPVQNRDDVVNLTAAFYQWGLVDNQGMLEVKTLQDLYAAAVVQNKSQLAYDLRNQLLDKLSDISNQKQTYNVLADDYQLQGYVEFLAREDVREAIHVGSIRFAFSNTTTQEKLVPDFLTRVQTDMEKLLDHYRVMIYCGQLDLTVPCVPNSDARWNKWHWGHKQEFVLAPRTTWWFNESIAGYVRSGGGLTEVLVRGAGHLVPIDKPAPTLELVSTFVKGIDIDKTSRQIATTPKSVPTPKPVAPISATTPKSTEIPQHKENTSAPTVPLSTTDATITPQASANDTTKSKTSKPPSKVNPAQPYQSQVDTKSSSTQNSSKVTIVRPGEDSGPSAGTIVSITLNVFLALCLIFGGYLYYRQRKRNEDFFYNNVDNNSDDIFLT</sequence>
<dbReference type="EMBL" id="GDQN01007312">
    <property type="protein sequence ID" value="JAT83742.1"/>
    <property type="molecule type" value="Transcribed_RNA"/>
</dbReference>
<gene>
    <name evidence="4" type="ORF">g.14055</name>
</gene>
<feature type="transmembrane region" description="Helical" evidence="3">
    <location>
        <begin position="353"/>
        <end position="374"/>
    </location>
</feature>
<dbReference type="SUPFAM" id="SSF53474">
    <property type="entry name" value="alpha/beta-Hydrolases"/>
    <property type="match status" value="1"/>
</dbReference>
<dbReference type="AlphaFoldDB" id="A0A1E1W9R5"/>
<name>A0A1E1W9R5_PECGO</name>
<accession>A0A1E1W9R5</accession>
<feature type="non-terminal residue" evidence="4">
    <location>
        <position position="1"/>
    </location>
</feature>
<proteinExistence type="inferred from homology"/>
<organism evidence="4">
    <name type="scientific">Pectinophora gossypiella</name>
    <name type="common">Cotton pink bollworm</name>
    <name type="synonym">Depressaria gossypiella</name>
    <dbReference type="NCBI Taxonomy" id="13191"/>
    <lineage>
        <taxon>Eukaryota</taxon>
        <taxon>Metazoa</taxon>
        <taxon>Ecdysozoa</taxon>
        <taxon>Arthropoda</taxon>
        <taxon>Hexapoda</taxon>
        <taxon>Insecta</taxon>
        <taxon>Pterygota</taxon>
        <taxon>Neoptera</taxon>
        <taxon>Endopterygota</taxon>
        <taxon>Lepidoptera</taxon>
        <taxon>Glossata</taxon>
        <taxon>Ditrysia</taxon>
        <taxon>Gelechioidea</taxon>
        <taxon>Gelechiidae</taxon>
        <taxon>Apatetrinae</taxon>
        <taxon>Pectinophora</taxon>
    </lineage>
</organism>
<dbReference type="InterPro" id="IPR033124">
    <property type="entry name" value="Ser_caboxypep_his_AS"/>
</dbReference>
<evidence type="ECO:0000313" key="4">
    <source>
        <dbReference type="EMBL" id="JAT83742.1"/>
    </source>
</evidence>
<dbReference type="PROSITE" id="PS00560">
    <property type="entry name" value="CARBOXYPEPT_SER_HIS"/>
    <property type="match status" value="1"/>
</dbReference>
<keyword evidence="3" id="KW-0812">Transmembrane</keyword>
<evidence type="ECO:0000256" key="3">
    <source>
        <dbReference type="SAM" id="Phobius"/>
    </source>
</evidence>
<evidence type="ECO:0000256" key="2">
    <source>
        <dbReference type="SAM" id="MobiDB-lite"/>
    </source>
</evidence>
<dbReference type="Gene3D" id="3.40.50.1820">
    <property type="entry name" value="alpha/beta hydrolase"/>
    <property type="match status" value="1"/>
</dbReference>
<feature type="compositionally biased region" description="Polar residues" evidence="2">
    <location>
        <begin position="279"/>
        <end position="301"/>
    </location>
</feature>
<protein>
    <submittedName>
        <fullName evidence="4">Uncharacterized protein</fullName>
    </submittedName>
</protein>
<feature type="compositionally biased region" description="Polar residues" evidence="2">
    <location>
        <begin position="318"/>
        <end position="337"/>
    </location>
</feature>
<keyword evidence="3" id="KW-0472">Membrane</keyword>
<dbReference type="InterPro" id="IPR001563">
    <property type="entry name" value="Peptidase_S10"/>
</dbReference>
<feature type="region of interest" description="Disordered" evidence="2">
    <location>
        <begin position="245"/>
        <end position="348"/>
    </location>
</feature>
<comment type="similarity">
    <text evidence="1">Belongs to the peptidase S10 family.</text>
</comment>
<evidence type="ECO:0000256" key="1">
    <source>
        <dbReference type="ARBA" id="ARBA00009431"/>
    </source>
</evidence>
<dbReference type="GO" id="GO:0004185">
    <property type="term" value="F:serine-type carboxypeptidase activity"/>
    <property type="evidence" value="ECO:0007669"/>
    <property type="project" value="InterPro"/>
</dbReference>
<dbReference type="OrthoDB" id="443318at2759"/>
<dbReference type="GO" id="GO:0006508">
    <property type="term" value="P:proteolysis"/>
    <property type="evidence" value="ECO:0007669"/>
    <property type="project" value="InterPro"/>
</dbReference>
<keyword evidence="3" id="KW-1133">Transmembrane helix</keyword>
<dbReference type="Pfam" id="PF00450">
    <property type="entry name" value="Peptidase_S10"/>
    <property type="match status" value="1"/>
</dbReference>